<dbReference type="Proteomes" id="UP000664844">
    <property type="component" value="Unassembled WGS sequence"/>
</dbReference>
<dbReference type="InterPro" id="IPR044751">
    <property type="entry name" value="Ion_transp-like_CBS"/>
</dbReference>
<dbReference type="SUPFAM" id="SSF56176">
    <property type="entry name" value="FAD-binding/transporter-associated domain-like"/>
    <property type="match status" value="1"/>
</dbReference>
<dbReference type="InterPro" id="IPR002550">
    <property type="entry name" value="CNNM"/>
</dbReference>
<keyword evidence="14" id="KW-1185">Reference proteome</keyword>
<feature type="domain" description="CBS" evidence="11">
    <location>
        <begin position="284"/>
        <end position="340"/>
    </location>
</feature>
<dbReference type="PROSITE" id="PS51846">
    <property type="entry name" value="CNNM"/>
    <property type="match status" value="1"/>
</dbReference>
<feature type="domain" description="CNNM transmembrane" evidence="12">
    <location>
        <begin position="1"/>
        <end position="201"/>
    </location>
</feature>
<evidence type="ECO:0000313" key="14">
    <source>
        <dbReference type="Proteomes" id="UP000664844"/>
    </source>
</evidence>
<comment type="subcellular location">
    <subcellularLocation>
        <location evidence="1">Membrane</location>
        <topology evidence="1">Multi-pass membrane protein</topology>
    </subcellularLocation>
</comment>
<evidence type="ECO:0000259" key="11">
    <source>
        <dbReference type="PROSITE" id="PS51371"/>
    </source>
</evidence>
<dbReference type="InterPro" id="IPR046342">
    <property type="entry name" value="CBS_dom_sf"/>
</dbReference>
<protein>
    <submittedName>
        <fullName evidence="13">HlyC/CorC family transporter</fullName>
    </submittedName>
</protein>
<name>A0ABS3FVH8_9CYAN</name>
<keyword evidence="4" id="KW-0677">Repeat</keyword>
<dbReference type="EMBL" id="JAFLQW010000434">
    <property type="protein sequence ID" value="MBO0350636.1"/>
    <property type="molecule type" value="Genomic_DNA"/>
</dbReference>
<comment type="caution">
    <text evidence="13">The sequence shown here is derived from an EMBL/GenBank/DDBJ whole genome shotgun (WGS) entry which is preliminary data.</text>
</comment>
<dbReference type="Pfam" id="PF00571">
    <property type="entry name" value="CBS"/>
    <property type="match status" value="2"/>
</dbReference>
<keyword evidence="5 9" id="KW-1133">Transmembrane helix</keyword>
<dbReference type="SUPFAM" id="SSF54631">
    <property type="entry name" value="CBS-domain pair"/>
    <property type="match status" value="1"/>
</dbReference>
<dbReference type="InterPro" id="IPR005170">
    <property type="entry name" value="Transptr-assoc_dom"/>
</dbReference>
<organism evidence="13 14">
    <name type="scientific">Phormidium pseudopriestleyi FRX01</name>
    <dbReference type="NCBI Taxonomy" id="1759528"/>
    <lineage>
        <taxon>Bacteria</taxon>
        <taxon>Bacillati</taxon>
        <taxon>Cyanobacteriota</taxon>
        <taxon>Cyanophyceae</taxon>
        <taxon>Oscillatoriophycideae</taxon>
        <taxon>Oscillatoriales</taxon>
        <taxon>Oscillatoriaceae</taxon>
        <taxon>Phormidium</taxon>
    </lineage>
</organism>
<keyword evidence="3 9" id="KW-0812">Transmembrane</keyword>
<keyword evidence="6 8" id="KW-0129">CBS domain</keyword>
<gene>
    <name evidence="13" type="ORF">J0895_16340</name>
</gene>
<dbReference type="Pfam" id="PF01595">
    <property type="entry name" value="CNNM"/>
    <property type="match status" value="1"/>
</dbReference>
<keyword evidence="7 9" id="KW-0472">Membrane</keyword>
<feature type="domain" description="CBS" evidence="11">
    <location>
        <begin position="220"/>
        <end position="281"/>
    </location>
</feature>
<proteinExistence type="inferred from homology"/>
<sequence>MTSFSLEILLILLLILINGIFAMSEIALVSARKARLQQWANQGDIKARVALELANSPNRFLSTVQIGITLVGILAGAFGGATIAEKVMVQLDRLPVIVPYKGAVALLIVVVTITYLSLIFGELVPKRLALNNPERIATQIAIPMRLLGKIGAPVVHLLSASTDLVLRMLRTQPSNEPQIIEEEIKILLEQGTEAGTFEQEEQAMVERVFRLDERRVSSLMTPRPDVIWLNLDDSIEENRHKIINSTHTRFPVCQNVLDNVLGVIQINDLLARSLLSQPIDLTAALRQPLFVPEHTKALKVLELFKQTGTHIALAVDEYGVIQGLVTLNDILEAIVGDMPSVNQPEDLQIVQREDGSWLLDGMVSIEKFREVFNLKELPGEQQGNYHTLGGFVITHLGRIPMAAEHFEWAEFRFEVMDMDGNRVDKILVMPVRNNLINPPLNLN</sequence>
<dbReference type="PANTHER" id="PTHR22777:SF17">
    <property type="entry name" value="UPF0053 PROTEIN SLL0260"/>
    <property type="match status" value="1"/>
</dbReference>
<dbReference type="PROSITE" id="PS51371">
    <property type="entry name" value="CBS"/>
    <property type="match status" value="2"/>
</dbReference>
<evidence type="ECO:0000256" key="9">
    <source>
        <dbReference type="PROSITE-ProRule" id="PRU01193"/>
    </source>
</evidence>
<feature type="transmembrane region" description="Helical" evidence="10">
    <location>
        <begin position="6"/>
        <end position="29"/>
    </location>
</feature>
<evidence type="ECO:0000259" key="12">
    <source>
        <dbReference type="PROSITE" id="PS51846"/>
    </source>
</evidence>
<evidence type="ECO:0000256" key="3">
    <source>
        <dbReference type="ARBA" id="ARBA00022692"/>
    </source>
</evidence>
<evidence type="ECO:0000256" key="1">
    <source>
        <dbReference type="ARBA" id="ARBA00004141"/>
    </source>
</evidence>
<dbReference type="InterPro" id="IPR036318">
    <property type="entry name" value="FAD-bd_PCMH-like_sf"/>
</dbReference>
<evidence type="ECO:0000256" key="10">
    <source>
        <dbReference type="SAM" id="Phobius"/>
    </source>
</evidence>
<dbReference type="RefSeq" id="WP_207089111.1">
    <property type="nucleotide sequence ID" value="NZ_JAFLQW010000434.1"/>
</dbReference>
<dbReference type="Gene3D" id="3.10.580.10">
    <property type="entry name" value="CBS-domain"/>
    <property type="match status" value="1"/>
</dbReference>
<evidence type="ECO:0000313" key="13">
    <source>
        <dbReference type="EMBL" id="MBO0350636.1"/>
    </source>
</evidence>
<dbReference type="SMART" id="SM00116">
    <property type="entry name" value="CBS"/>
    <property type="match status" value="2"/>
</dbReference>
<feature type="transmembrane region" description="Helical" evidence="10">
    <location>
        <begin position="60"/>
        <end position="83"/>
    </location>
</feature>
<accession>A0ABS3FVH8</accession>
<dbReference type="SMART" id="SM01091">
    <property type="entry name" value="CorC_HlyC"/>
    <property type="match status" value="1"/>
</dbReference>
<dbReference type="InterPro" id="IPR000644">
    <property type="entry name" value="CBS_dom"/>
</dbReference>
<dbReference type="CDD" id="cd04590">
    <property type="entry name" value="CBS_pair_CorC_HlyC_assoc"/>
    <property type="match status" value="1"/>
</dbReference>
<reference evidence="13 14" key="1">
    <citation type="submission" date="2021-03" db="EMBL/GenBank/DDBJ databases">
        <title>Metabolic Capacity of the Antarctic Cyanobacterium Phormidium pseudopriestleyi that Sustains Oxygenic Photosynthesis in the Presence of Hydrogen Sulfide.</title>
        <authorList>
            <person name="Lumian J.E."/>
            <person name="Jungblut A.D."/>
            <person name="Dillon M.L."/>
            <person name="Hawes I."/>
            <person name="Doran P.T."/>
            <person name="Mackey T.J."/>
            <person name="Dick G.J."/>
            <person name="Grettenberger C.L."/>
            <person name="Sumner D.Y."/>
        </authorList>
    </citation>
    <scope>NUCLEOTIDE SEQUENCE [LARGE SCALE GENOMIC DNA]</scope>
    <source>
        <strain evidence="13 14">FRX01</strain>
    </source>
</reference>
<evidence type="ECO:0000256" key="8">
    <source>
        <dbReference type="PROSITE-ProRule" id="PRU00703"/>
    </source>
</evidence>
<dbReference type="Pfam" id="PF03471">
    <property type="entry name" value="CorC_HlyC"/>
    <property type="match status" value="1"/>
</dbReference>
<comment type="similarity">
    <text evidence="2">Belongs to the UPF0053 family.</text>
</comment>
<evidence type="ECO:0000256" key="4">
    <source>
        <dbReference type="ARBA" id="ARBA00022737"/>
    </source>
</evidence>
<dbReference type="PANTHER" id="PTHR22777">
    <property type="entry name" value="HEMOLYSIN-RELATED"/>
    <property type="match status" value="1"/>
</dbReference>
<evidence type="ECO:0000256" key="5">
    <source>
        <dbReference type="ARBA" id="ARBA00022989"/>
    </source>
</evidence>
<dbReference type="Gene3D" id="3.30.465.10">
    <property type="match status" value="1"/>
</dbReference>
<feature type="transmembrane region" description="Helical" evidence="10">
    <location>
        <begin position="103"/>
        <end position="125"/>
    </location>
</feature>
<evidence type="ECO:0000256" key="7">
    <source>
        <dbReference type="ARBA" id="ARBA00023136"/>
    </source>
</evidence>
<evidence type="ECO:0000256" key="6">
    <source>
        <dbReference type="ARBA" id="ARBA00023122"/>
    </source>
</evidence>
<evidence type="ECO:0000256" key="2">
    <source>
        <dbReference type="ARBA" id="ARBA00006337"/>
    </source>
</evidence>
<dbReference type="InterPro" id="IPR016169">
    <property type="entry name" value="FAD-bd_PCMH_sub2"/>
</dbReference>